<keyword evidence="1" id="KW-0808">Transferase</keyword>
<accession>A0ACC7NV76</accession>
<evidence type="ECO:0000313" key="1">
    <source>
        <dbReference type="EMBL" id="MFM9328380.1"/>
    </source>
</evidence>
<gene>
    <name evidence="1" type="ORF">ACI1P1_08790</name>
</gene>
<proteinExistence type="predicted"/>
<dbReference type="EC" id="2.7.13.3" evidence="1"/>
<comment type="caution">
    <text evidence="1">The sequence shown here is derived from an EMBL/GenBank/DDBJ whole genome shotgun (WGS) entry which is preliminary data.</text>
</comment>
<organism evidence="1 2">
    <name type="scientific">Paenibacillus mesotrionivorans</name>
    <dbReference type="NCBI Taxonomy" id="3160968"/>
    <lineage>
        <taxon>Bacteria</taxon>
        <taxon>Bacillati</taxon>
        <taxon>Bacillota</taxon>
        <taxon>Bacilli</taxon>
        <taxon>Bacillales</taxon>
        <taxon>Paenibacillaceae</taxon>
        <taxon>Paenibacillus</taxon>
    </lineage>
</organism>
<sequence>MAAWVNRMNLRQKLILMFVFFIVLPILVIDGIIAIRVEGATQDQVGKTMLQLVKANHLTLDRVLMSMDEATQRLMNAQDTQQMLVLTELSESDRFERFIRMDTLLSQYSTTEFNYSLFIPDEQQTYFFTPDPNTRTGGVFYIRSFRDYDWFLQAYADKGKGSLMVIRRFGINPSGEHTLAYLRQMNSISQGDKPIGTLVVTGMDTALRRDMATVNLPPKGKIMLLNENNAVLSGTGTESLGQPAPIPPQVGLLQDQVATVKVDGAEWMFVTHHSEDSRTKLLYAFPLSAILSEHASIQRMLHVVMLLYFVLLFLAIIFFFREILRPLSRLASYMRAYEPGRQLPRIGLRRKDEIGILSERFEQMTERLNQTIHDKYMLEIKQIETELTILQSQINPHLLYNTLESIYWKTTFEGAPESAEMIKDLSMLMRIGLSSGKLMIPIREELTHLEAYLRLQLKRHDYSYRIVWSIEEQAAGYLIPKVILQPLAENSILHGIKHMGSEGELYISVRLEGERVRIDMEDNGFKPVDYDRIGRILREELPNGGYGIRNVEKRIKLHYGEQYGLRYAPRPGGGTIVTLIVPAVDGEAHTARETQEERKYG</sequence>
<evidence type="ECO:0000313" key="2">
    <source>
        <dbReference type="Proteomes" id="UP001631969"/>
    </source>
</evidence>
<name>A0ACC7NV76_9BACL</name>
<keyword evidence="2" id="KW-1185">Reference proteome</keyword>
<dbReference type="Proteomes" id="UP001631969">
    <property type="component" value="Unassembled WGS sequence"/>
</dbReference>
<protein>
    <submittedName>
        <fullName evidence="1">Sensor histidine kinase</fullName>
        <ecNumber evidence="1">2.7.13.3</ecNumber>
    </submittedName>
</protein>
<dbReference type="EMBL" id="JBJURJ010000005">
    <property type="protein sequence ID" value="MFM9328380.1"/>
    <property type="molecule type" value="Genomic_DNA"/>
</dbReference>
<keyword evidence="1" id="KW-0418">Kinase</keyword>
<reference evidence="1" key="1">
    <citation type="submission" date="2024-12" db="EMBL/GenBank/DDBJ databases">
        <authorList>
            <person name="Wu N."/>
        </authorList>
    </citation>
    <scope>NUCLEOTIDE SEQUENCE</scope>
    <source>
        <strain evidence="1">P15</strain>
    </source>
</reference>